<evidence type="ECO:0000313" key="2">
    <source>
        <dbReference type="Proteomes" id="UP000528322"/>
    </source>
</evidence>
<dbReference type="AlphaFoldDB" id="A0A7W7Y4S9"/>
<proteinExistence type="predicted"/>
<evidence type="ECO:0000313" key="1">
    <source>
        <dbReference type="EMBL" id="MBB5021792.1"/>
    </source>
</evidence>
<dbReference type="EMBL" id="JACHID010000005">
    <property type="protein sequence ID" value="MBB5021792.1"/>
    <property type="molecule type" value="Genomic_DNA"/>
</dbReference>
<accession>A0A7W7Y4S9</accession>
<name>A0A7W7Y4S9_9BACT</name>
<dbReference type="Proteomes" id="UP000528322">
    <property type="component" value="Unassembled WGS sequence"/>
</dbReference>
<keyword evidence="2" id="KW-1185">Reference proteome</keyword>
<gene>
    <name evidence="1" type="ORF">HNR37_001105</name>
</gene>
<comment type="caution">
    <text evidence="1">The sequence shown here is derived from an EMBL/GenBank/DDBJ whole genome shotgun (WGS) entry which is preliminary data.</text>
</comment>
<protein>
    <submittedName>
        <fullName evidence="1">Uncharacterized protein</fullName>
    </submittedName>
</protein>
<sequence length="50" mass="5332">MPGPGNPLPRISNRATPGTLYATRELITKPLANVEQRHSTTTTGNLLGAF</sequence>
<reference evidence="1 2" key="1">
    <citation type="submission" date="2020-08" db="EMBL/GenBank/DDBJ databases">
        <title>Genomic Encyclopedia of Type Strains, Phase IV (KMG-IV): sequencing the most valuable type-strain genomes for metagenomic binning, comparative biology and taxonomic classification.</title>
        <authorList>
            <person name="Goeker M."/>
        </authorList>
    </citation>
    <scope>NUCLEOTIDE SEQUENCE [LARGE SCALE GENOMIC DNA]</scope>
    <source>
        <strain evidence="1 2">DSM 22071</strain>
    </source>
</reference>
<organism evidence="1 2">
    <name type="scientific">Desulfurispira natronophila</name>
    <dbReference type="NCBI Taxonomy" id="682562"/>
    <lineage>
        <taxon>Bacteria</taxon>
        <taxon>Pseudomonadati</taxon>
        <taxon>Chrysiogenota</taxon>
        <taxon>Chrysiogenia</taxon>
        <taxon>Chrysiogenales</taxon>
        <taxon>Chrysiogenaceae</taxon>
        <taxon>Desulfurispira</taxon>
    </lineage>
</organism>